<proteinExistence type="predicted"/>
<name>D5C0X0_NITHN</name>
<sequence>MKWYSLVFVGLFGTNIHADTSIRCGKWVIEGGVETSNYTVLKKCGEPTFQDRNRWIYDKNSRKIIKILYFHEGKLEFIRDEIQN</sequence>
<gene>
    <name evidence="1" type="ordered locus">Nhal_1376</name>
</gene>
<evidence type="ECO:0000313" key="1">
    <source>
        <dbReference type="EMBL" id="ADE14527.1"/>
    </source>
</evidence>
<evidence type="ECO:0008006" key="3">
    <source>
        <dbReference type="Google" id="ProtNLM"/>
    </source>
</evidence>
<reference evidence="2" key="1">
    <citation type="submission" date="2010-04" db="EMBL/GenBank/DDBJ databases">
        <title>Complete genome sequence of Nitrosococcus halophilus Nc4, a salt-adapted, aerobic obligate ammonia-oxidizing sulfur purple bacterium.</title>
        <authorList>
            <consortium name="US DOE Joint Genome Institute"/>
            <person name="Campbell M.A."/>
            <person name="Malfatti S.A."/>
            <person name="Chain P.S.G."/>
            <person name="Heidelberg J.F."/>
            <person name="Ward B.B."/>
            <person name="Klotz M.G."/>
        </authorList>
    </citation>
    <scope>NUCLEOTIDE SEQUENCE [LARGE SCALE GENOMIC DNA]</scope>
    <source>
        <strain evidence="2">Nc4</strain>
    </source>
</reference>
<protein>
    <recommendedName>
        <fullName evidence="3">DUF2845 domain-containing protein</fullName>
    </recommendedName>
</protein>
<dbReference type="HOGENOM" id="CLU_2524148_0_0_6"/>
<keyword evidence="2" id="KW-1185">Reference proteome</keyword>
<dbReference type="Pfam" id="PF11006">
    <property type="entry name" value="DUF2845"/>
    <property type="match status" value="1"/>
</dbReference>
<dbReference type="OrthoDB" id="8906462at2"/>
<dbReference type="InterPro" id="IPR021268">
    <property type="entry name" value="DUF2845"/>
</dbReference>
<evidence type="ECO:0000313" key="2">
    <source>
        <dbReference type="Proteomes" id="UP000001844"/>
    </source>
</evidence>
<dbReference type="EMBL" id="CP001798">
    <property type="protein sequence ID" value="ADE14527.1"/>
    <property type="molecule type" value="Genomic_DNA"/>
</dbReference>
<organism evidence="1 2">
    <name type="scientific">Nitrosococcus halophilus (strain Nc4)</name>
    <dbReference type="NCBI Taxonomy" id="472759"/>
    <lineage>
        <taxon>Bacteria</taxon>
        <taxon>Pseudomonadati</taxon>
        <taxon>Pseudomonadota</taxon>
        <taxon>Gammaproteobacteria</taxon>
        <taxon>Chromatiales</taxon>
        <taxon>Chromatiaceae</taxon>
        <taxon>Nitrosococcus</taxon>
    </lineage>
</organism>
<accession>D5C0X0</accession>
<dbReference type="KEGG" id="nhl:Nhal_1376"/>
<dbReference type="AlphaFoldDB" id="D5C0X0"/>
<dbReference type="Proteomes" id="UP000001844">
    <property type="component" value="Chromosome"/>
</dbReference>